<evidence type="ECO:0000313" key="3">
    <source>
        <dbReference type="Proteomes" id="UP000772181"/>
    </source>
</evidence>
<dbReference type="InterPro" id="IPR059177">
    <property type="entry name" value="GH29D-like_dom"/>
</dbReference>
<evidence type="ECO:0000259" key="1">
    <source>
        <dbReference type="Pfam" id="PF13290"/>
    </source>
</evidence>
<proteinExistence type="predicted"/>
<comment type="caution">
    <text evidence="2">The sequence shown here is derived from an EMBL/GenBank/DDBJ whole genome shotgun (WGS) entry which is preliminary data.</text>
</comment>
<dbReference type="Proteomes" id="UP000772181">
    <property type="component" value="Unassembled WGS sequence"/>
</dbReference>
<protein>
    <submittedName>
        <fullName evidence="2">Chitobiase/beta-hexosaminidase C-terminal domain-containing protein</fullName>
    </submittedName>
</protein>
<dbReference type="Pfam" id="PF13290">
    <property type="entry name" value="CHB_HEX_C_1"/>
    <property type="match status" value="1"/>
</dbReference>
<organism evidence="2 3">
    <name type="scientific">Tectimicrobiota bacterium</name>
    <dbReference type="NCBI Taxonomy" id="2528274"/>
    <lineage>
        <taxon>Bacteria</taxon>
        <taxon>Pseudomonadati</taxon>
        <taxon>Nitrospinota/Tectimicrobiota group</taxon>
        <taxon>Candidatus Tectimicrobiota</taxon>
    </lineage>
</organism>
<dbReference type="AlphaFoldDB" id="A0A933LPW3"/>
<sequence>MTGKLSGEDDCPKGWQSLTKKAYFTNRLTYETYPILKKDLKITLTPSEAANIYYTLDGSLPNTDSEVYANPIPLTGDTTIQFFAQDLAGNME</sequence>
<reference evidence="2" key="1">
    <citation type="submission" date="2020-07" db="EMBL/GenBank/DDBJ databases">
        <title>Huge and variable diversity of episymbiotic CPR bacteria and DPANN archaea in groundwater ecosystems.</title>
        <authorList>
            <person name="He C.Y."/>
            <person name="Keren R."/>
            <person name="Whittaker M."/>
            <person name="Farag I.F."/>
            <person name="Doudna J."/>
            <person name="Cate J.H.D."/>
            <person name="Banfield J.F."/>
        </authorList>
    </citation>
    <scope>NUCLEOTIDE SEQUENCE</scope>
    <source>
        <strain evidence="2">NC_groundwater_1482_Ag_S-0.65um_47_24</strain>
    </source>
</reference>
<evidence type="ECO:0000313" key="2">
    <source>
        <dbReference type="EMBL" id="MBI4595543.1"/>
    </source>
</evidence>
<dbReference type="EMBL" id="JACQWF010000186">
    <property type="protein sequence ID" value="MBI4595543.1"/>
    <property type="molecule type" value="Genomic_DNA"/>
</dbReference>
<name>A0A933LPW3_UNCTE</name>
<gene>
    <name evidence="2" type="ORF">HY730_04095</name>
</gene>
<accession>A0A933LPW3</accession>
<feature type="domain" description="GH29D-like beta-sandwich" evidence="1">
    <location>
        <begin position="39"/>
        <end position="92"/>
    </location>
</feature>